<dbReference type="OrthoDB" id="167773at2759"/>
<name>A0A225WX33_9STRA</name>
<protein>
    <submittedName>
        <fullName evidence="1">Uncharacterized protein</fullName>
    </submittedName>
</protein>
<reference evidence="2" key="1">
    <citation type="submission" date="2017-03" db="EMBL/GenBank/DDBJ databases">
        <title>Phytopthora megakarya and P. palmivora, two closely related causual agents of cacao black pod achieved similar genome size and gene model numbers by different mechanisms.</title>
        <authorList>
            <person name="Ali S."/>
            <person name="Shao J."/>
            <person name="Larry D.J."/>
            <person name="Kronmiller B."/>
            <person name="Shen D."/>
            <person name="Strem M.D."/>
            <person name="Melnick R.L."/>
            <person name="Guiltinan M.J."/>
            <person name="Tyler B.M."/>
            <person name="Meinhardt L.W."/>
            <person name="Bailey B.A."/>
        </authorList>
    </citation>
    <scope>NUCLEOTIDE SEQUENCE [LARGE SCALE GENOMIC DNA]</scope>
    <source>
        <strain evidence="2">zdho120</strain>
    </source>
</reference>
<keyword evidence="2" id="KW-1185">Reference proteome</keyword>
<accession>A0A225WX33</accession>
<comment type="caution">
    <text evidence="1">The sequence shown here is derived from an EMBL/GenBank/DDBJ whole genome shotgun (WGS) entry which is preliminary data.</text>
</comment>
<sequence length="106" mass="11639">MHSSAWGEAHKFLGMRVEYSDENGYHLDQEVTIADMVKEHGMEDVDGADESAEELLPSAGRADAITVSKFQSLVGSLLGACVQTSPLPYARRRGVHTVNYDSLKTR</sequence>
<evidence type="ECO:0000313" key="2">
    <source>
        <dbReference type="Proteomes" id="UP000198211"/>
    </source>
</evidence>
<organism evidence="1 2">
    <name type="scientific">Phytophthora megakarya</name>
    <dbReference type="NCBI Taxonomy" id="4795"/>
    <lineage>
        <taxon>Eukaryota</taxon>
        <taxon>Sar</taxon>
        <taxon>Stramenopiles</taxon>
        <taxon>Oomycota</taxon>
        <taxon>Peronosporomycetes</taxon>
        <taxon>Peronosporales</taxon>
        <taxon>Peronosporaceae</taxon>
        <taxon>Phytophthora</taxon>
    </lineage>
</organism>
<gene>
    <name evidence="1" type="ORF">PHMEG_0003244</name>
</gene>
<dbReference type="EMBL" id="NBNE01000162">
    <property type="protein sequence ID" value="OWZ22102.1"/>
    <property type="molecule type" value="Genomic_DNA"/>
</dbReference>
<evidence type="ECO:0000313" key="1">
    <source>
        <dbReference type="EMBL" id="OWZ22102.1"/>
    </source>
</evidence>
<dbReference type="AlphaFoldDB" id="A0A225WX33"/>
<dbReference type="Proteomes" id="UP000198211">
    <property type="component" value="Unassembled WGS sequence"/>
</dbReference>
<proteinExistence type="predicted"/>